<sequence length="135" mass="14982">MEMDLLRRRASRGVQVAAGWLTVATTECEAVESIAGVANDCVMSAVISEMMSRKRSTTARLLIVPGAISNMFRYTTSHFDTALVMRPQHNHLSEVRFALKSLSSYLWGNYNKQNIAEPPHGELFMVELALLVPLG</sequence>
<gene>
    <name evidence="1" type="ORF">ZT1E4_G11656</name>
</gene>
<organism evidence="1 2">
    <name type="scientific">Zymoseptoria tritici ST99CH_1E4</name>
    <dbReference type="NCBI Taxonomy" id="1276532"/>
    <lineage>
        <taxon>Eukaryota</taxon>
        <taxon>Fungi</taxon>
        <taxon>Dikarya</taxon>
        <taxon>Ascomycota</taxon>
        <taxon>Pezizomycotina</taxon>
        <taxon>Dothideomycetes</taxon>
        <taxon>Dothideomycetidae</taxon>
        <taxon>Mycosphaerellales</taxon>
        <taxon>Mycosphaerellaceae</taxon>
        <taxon>Zymoseptoria</taxon>
    </lineage>
</organism>
<evidence type="ECO:0000313" key="1">
    <source>
        <dbReference type="EMBL" id="SMR62342.1"/>
    </source>
</evidence>
<dbReference type="AlphaFoldDB" id="A0A2H1H9A2"/>
<dbReference type="EMBL" id="LT854267">
    <property type="protein sequence ID" value="SMR62342.1"/>
    <property type="molecule type" value="Genomic_DNA"/>
</dbReference>
<reference evidence="2" key="1">
    <citation type="submission" date="2017-05" db="EMBL/GenBank/DDBJ databases">
        <authorList>
            <person name="Song R."/>
            <person name="Chenine A.L."/>
            <person name="Ruprecht R.M."/>
        </authorList>
    </citation>
    <scope>NUCLEOTIDE SEQUENCE [LARGE SCALE GENOMIC DNA]</scope>
</reference>
<proteinExistence type="predicted"/>
<evidence type="ECO:0000313" key="2">
    <source>
        <dbReference type="Proteomes" id="UP000245764"/>
    </source>
</evidence>
<accession>A0A2H1H9A2</accession>
<protein>
    <submittedName>
        <fullName evidence="1">Uncharacterized protein</fullName>
    </submittedName>
</protein>
<dbReference type="Proteomes" id="UP000245764">
    <property type="component" value="Chromosome 15"/>
</dbReference>
<name>A0A2H1H9A2_ZYMTR</name>